<evidence type="ECO:0000313" key="3">
    <source>
        <dbReference type="EMBL" id="CAH3191028.1"/>
    </source>
</evidence>
<keyword evidence="4" id="KW-1185">Reference proteome</keyword>
<evidence type="ECO:0000313" key="4">
    <source>
        <dbReference type="Proteomes" id="UP001159405"/>
    </source>
</evidence>
<gene>
    <name evidence="3" type="ORF">PLOB_00049888</name>
</gene>
<evidence type="ECO:0000256" key="1">
    <source>
        <dbReference type="SAM" id="Coils"/>
    </source>
</evidence>
<comment type="caution">
    <text evidence="3">The sequence shown here is derived from an EMBL/GenBank/DDBJ whole genome shotgun (WGS) entry which is preliminary data.</text>
</comment>
<evidence type="ECO:0000256" key="2">
    <source>
        <dbReference type="SAM" id="MobiDB-lite"/>
    </source>
</evidence>
<dbReference type="Proteomes" id="UP001159405">
    <property type="component" value="Unassembled WGS sequence"/>
</dbReference>
<sequence>MRFKAMETMGETQKRMEKTNGVVPPKKSRKSTGDAIGYLQKKAEEEMALKREEIEIRKQEEARGSRISEQQTKMQQDMLKIIQQQQEEQHRQQQRNQQQTLQFMQSMLNQQQQQSQAMLALIERLAPKEKR</sequence>
<name>A0ABN8SLA2_9CNID</name>
<keyword evidence="1" id="KW-0175">Coiled coil</keyword>
<organism evidence="3 4">
    <name type="scientific">Porites lobata</name>
    <dbReference type="NCBI Taxonomy" id="104759"/>
    <lineage>
        <taxon>Eukaryota</taxon>
        <taxon>Metazoa</taxon>
        <taxon>Cnidaria</taxon>
        <taxon>Anthozoa</taxon>
        <taxon>Hexacorallia</taxon>
        <taxon>Scleractinia</taxon>
        <taxon>Fungiina</taxon>
        <taxon>Poritidae</taxon>
        <taxon>Porites</taxon>
    </lineage>
</organism>
<feature type="coiled-coil region" evidence="1">
    <location>
        <begin position="40"/>
        <end position="102"/>
    </location>
</feature>
<accession>A0ABN8SLA2</accession>
<proteinExistence type="predicted"/>
<protein>
    <submittedName>
        <fullName evidence="3">Uncharacterized protein</fullName>
    </submittedName>
</protein>
<feature type="region of interest" description="Disordered" evidence="2">
    <location>
        <begin position="1"/>
        <end position="35"/>
    </location>
</feature>
<reference evidence="3 4" key="1">
    <citation type="submission" date="2022-05" db="EMBL/GenBank/DDBJ databases">
        <authorList>
            <consortium name="Genoscope - CEA"/>
            <person name="William W."/>
        </authorList>
    </citation>
    <scope>NUCLEOTIDE SEQUENCE [LARGE SCALE GENOMIC DNA]</scope>
</reference>
<dbReference type="EMBL" id="CALNXK010000973">
    <property type="protein sequence ID" value="CAH3191028.1"/>
    <property type="molecule type" value="Genomic_DNA"/>
</dbReference>